<gene>
    <name evidence="1" type="ORF">QWY15_03865</name>
</gene>
<dbReference type="InterPro" id="IPR016181">
    <property type="entry name" value="Acyl_CoA_acyltransferase"/>
</dbReference>
<proteinExistence type="predicted"/>
<dbReference type="EMBL" id="JAUJWW010000001">
    <property type="protein sequence ID" value="MDN7226424.1"/>
    <property type="molecule type" value="Genomic_DNA"/>
</dbReference>
<evidence type="ECO:0000313" key="2">
    <source>
        <dbReference type="Proteomes" id="UP001172054"/>
    </source>
</evidence>
<sequence length="339" mass="39013">MKDLYFAQTYGRLYENIEGGKCEVYDFHHSAGTIRHVFIKREIPITLNGISYFDIVTPYAYGGPIILCYEENRKRELINEFQKAFKYYCNFNNIICEIVRFHPGISNADDFTGIFDMHYIGDTLGTNLSVCTEPLQEEFSDACKKVIFDALEKGVDYRIAAGPYNPRYFKDVFFSIAEYKKEINYKLFNKDYFSSCFEISRKNTIIVEAIYEGSTIGISVNLLFNNILQPQISATQHGFNHLSPKHILQYGLANWGKQNGVGIIHNGGGNTIGEEDDLYLFKKQFGSLSFKYFVGKKVWNKEIYAKLCNAVGVGIDAEYFPAYRIREQMIVEEEESVKK</sequence>
<dbReference type="RefSeq" id="WP_301725472.1">
    <property type="nucleotide sequence ID" value="NZ_JAUJWW010000001.1"/>
</dbReference>
<name>A0ABT8MNU6_9BACL</name>
<dbReference type="Proteomes" id="UP001172054">
    <property type="component" value="Unassembled WGS sequence"/>
</dbReference>
<reference evidence="1 2" key="1">
    <citation type="submission" date="2023-06" db="EMBL/GenBank/DDBJ databases">
        <title>Novel species in genus Planococcus.</title>
        <authorList>
            <person name="Ning S."/>
        </authorList>
    </citation>
    <scope>NUCLEOTIDE SEQUENCE [LARGE SCALE GENOMIC DNA]</scope>
    <source>
        <strain evidence="1 2">N064</strain>
    </source>
</reference>
<organism evidence="1 2">
    <name type="scientific">Planococcus liqunii</name>
    <dbReference type="NCBI Taxonomy" id="3058394"/>
    <lineage>
        <taxon>Bacteria</taxon>
        <taxon>Bacillati</taxon>
        <taxon>Bacillota</taxon>
        <taxon>Bacilli</taxon>
        <taxon>Bacillales</taxon>
        <taxon>Caryophanaceae</taxon>
        <taxon>Planococcus</taxon>
    </lineage>
</organism>
<comment type="caution">
    <text evidence="1">The sequence shown here is derived from an EMBL/GenBank/DDBJ whole genome shotgun (WGS) entry which is preliminary data.</text>
</comment>
<protein>
    <submittedName>
        <fullName evidence="1">GNAT family N-acetyltransferase</fullName>
    </submittedName>
</protein>
<dbReference type="Gene3D" id="3.40.630.30">
    <property type="match status" value="1"/>
</dbReference>
<dbReference type="SUPFAM" id="SSF55729">
    <property type="entry name" value="Acyl-CoA N-acyltransferases (Nat)"/>
    <property type="match status" value="1"/>
</dbReference>
<keyword evidence="2" id="KW-1185">Reference proteome</keyword>
<evidence type="ECO:0000313" key="1">
    <source>
        <dbReference type="EMBL" id="MDN7226424.1"/>
    </source>
</evidence>
<accession>A0ABT8MNU6</accession>